<dbReference type="InterPro" id="IPR034151">
    <property type="entry name" value="TOPRIM_DnaG_bac"/>
</dbReference>
<proteinExistence type="predicted"/>
<dbReference type="GO" id="GO:0004386">
    <property type="term" value="F:helicase activity"/>
    <property type="evidence" value="ECO:0007669"/>
    <property type="project" value="UniProtKB-KW"/>
</dbReference>
<evidence type="ECO:0000313" key="1">
    <source>
        <dbReference type="EMBL" id="CAB1282926.1"/>
    </source>
</evidence>
<keyword evidence="1" id="KW-0547">Nucleotide-binding</keyword>
<evidence type="ECO:0000313" key="2">
    <source>
        <dbReference type="Proteomes" id="UP000501273"/>
    </source>
</evidence>
<dbReference type="Proteomes" id="UP000501273">
    <property type="component" value="Chromosome"/>
</dbReference>
<organism evidence="1 2">
    <name type="scientific">Xylella phage Cota</name>
    <dbReference type="NCBI Taxonomy" id="2699877"/>
    <lineage>
        <taxon>Viruses</taxon>
        <taxon>Duplodnaviria</taxon>
        <taxon>Heunggongvirae</taxon>
        <taxon>Uroviricota</taxon>
        <taxon>Caudoviricetes</taxon>
        <taxon>Autographivirales</taxon>
        <taxon>Autonotataviridae</taxon>
        <taxon>Cotavirus</taxon>
        <taxon>Cotavirus cota</taxon>
    </lineage>
</organism>
<reference evidence="1 2" key="1">
    <citation type="submission" date="2020-03" db="EMBL/GenBank/DDBJ databases">
        <authorList>
            <person name="Ansaldi M."/>
            <person name="Clavijo F."/>
        </authorList>
    </citation>
    <scope>NUCLEOTIDE SEQUENCE [LARGE SCALE GENOMIC DNA]</scope>
</reference>
<dbReference type="Gene3D" id="3.40.1360.10">
    <property type="match status" value="1"/>
</dbReference>
<dbReference type="Pfam" id="PF13155">
    <property type="entry name" value="Toprim_2"/>
    <property type="match status" value="1"/>
</dbReference>
<accession>A0A6F8ZK41</accession>
<name>A0A6F8ZK41_9CAUD</name>
<keyword evidence="2" id="KW-1185">Reference proteome</keyword>
<protein>
    <submittedName>
        <fullName evidence="1">DNA primase/helicase, phage-associated</fullName>
    </submittedName>
</protein>
<keyword evidence="1" id="KW-0347">Helicase</keyword>
<dbReference type="EMBL" id="LR778216">
    <property type="protein sequence ID" value="CAB1282926.1"/>
    <property type="molecule type" value="Genomic_DNA"/>
</dbReference>
<keyword evidence="1" id="KW-0378">Hydrolase</keyword>
<dbReference type="CDD" id="cd03364">
    <property type="entry name" value="TOPRIM_DnaG_primases"/>
    <property type="match status" value="1"/>
</dbReference>
<sequence length="134" mass="14794">MEDGHAVFWQARATNRKPKILSPRMRRGGLVAKYGVGDTVVLCEDMLSAYKVGQITEAWSLLGTALNPAPLAEILYRGCDVIVWLDGDKPGQDAAAKILKTLRAHGIAVRNIVTEKDPKKYNRAFIKEQLCLST</sequence>
<dbReference type="SUPFAM" id="SSF56731">
    <property type="entry name" value="DNA primase core"/>
    <property type="match status" value="1"/>
</dbReference>
<keyword evidence="1" id="KW-0067">ATP-binding</keyword>